<dbReference type="SUPFAM" id="SSF88946">
    <property type="entry name" value="Sigma2 domain of RNA polymerase sigma factors"/>
    <property type="match status" value="1"/>
</dbReference>
<dbReference type="RefSeq" id="WP_208851472.1">
    <property type="nucleotide sequence ID" value="NZ_JAGGDJ010000088.1"/>
</dbReference>
<evidence type="ECO:0000256" key="1">
    <source>
        <dbReference type="ARBA" id="ARBA00010641"/>
    </source>
</evidence>
<evidence type="ECO:0000313" key="7">
    <source>
        <dbReference type="EMBL" id="MBO7748959.1"/>
    </source>
</evidence>
<feature type="domain" description="RNA polymerase sigma-70 region 2" evidence="5">
    <location>
        <begin position="21"/>
        <end position="88"/>
    </location>
</feature>
<feature type="domain" description="RNA polymerase sigma factor 70 region 4 type 2" evidence="6">
    <location>
        <begin position="109"/>
        <end position="161"/>
    </location>
</feature>
<dbReference type="InterPro" id="IPR036388">
    <property type="entry name" value="WH-like_DNA-bd_sf"/>
</dbReference>
<dbReference type="InterPro" id="IPR007627">
    <property type="entry name" value="RNA_pol_sigma70_r2"/>
</dbReference>
<protein>
    <submittedName>
        <fullName evidence="7">Sigma-70 family RNA polymerase sigma factor</fullName>
    </submittedName>
</protein>
<evidence type="ECO:0000256" key="4">
    <source>
        <dbReference type="ARBA" id="ARBA00023163"/>
    </source>
</evidence>
<keyword evidence="2" id="KW-0805">Transcription regulation</keyword>
<keyword evidence="8" id="KW-1185">Reference proteome</keyword>
<keyword evidence="3" id="KW-0731">Sigma factor</keyword>
<reference evidence="7 8" key="1">
    <citation type="submission" date="2021-03" db="EMBL/GenBank/DDBJ databases">
        <title>Paenibacillus artemisicola MWE-103 whole genome sequence.</title>
        <authorList>
            <person name="Ham Y.J."/>
        </authorList>
    </citation>
    <scope>NUCLEOTIDE SEQUENCE [LARGE SCALE GENOMIC DNA]</scope>
    <source>
        <strain evidence="7 8">MWE-103</strain>
    </source>
</reference>
<dbReference type="Proteomes" id="UP000670947">
    <property type="component" value="Unassembled WGS sequence"/>
</dbReference>
<dbReference type="Gene3D" id="1.10.1740.10">
    <property type="match status" value="1"/>
</dbReference>
<dbReference type="Pfam" id="PF08281">
    <property type="entry name" value="Sigma70_r4_2"/>
    <property type="match status" value="1"/>
</dbReference>
<dbReference type="InterPro" id="IPR013249">
    <property type="entry name" value="RNA_pol_sigma70_r4_t2"/>
</dbReference>
<dbReference type="CDD" id="cd06171">
    <property type="entry name" value="Sigma70_r4"/>
    <property type="match status" value="1"/>
</dbReference>
<dbReference type="InterPro" id="IPR014284">
    <property type="entry name" value="RNA_pol_sigma-70_dom"/>
</dbReference>
<dbReference type="EMBL" id="JAGGDJ010000088">
    <property type="protein sequence ID" value="MBO7748959.1"/>
    <property type="molecule type" value="Genomic_DNA"/>
</dbReference>
<organism evidence="7 8">
    <name type="scientific">Paenibacillus artemisiicola</name>
    <dbReference type="NCBI Taxonomy" id="1172618"/>
    <lineage>
        <taxon>Bacteria</taxon>
        <taxon>Bacillati</taxon>
        <taxon>Bacillota</taxon>
        <taxon>Bacilli</taxon>
        <taxon>Bacillales</taxon>
        <taxon>Paenibacillaceae</taxon>
        <taxon>Paenibacillus</taxon>
    </lineage>
</organism>
<dbReference type="Pfam" id="PF04542">
    <property type="entry name" value="Sigma70_r2"/>
    <property type="match status" value="1"/>
</dbReference>
<name>A0ABS3WKV1_9BACL</name>
<evidence type="ECO:0000256" key="2">
    <source>
        <dbReference type="ARBA" id="ARBA00023015"/>
    </source>
</evidence>
<dbReference type="PANTHER" id="PTHR43133:SF51">
    <property type="entry name" value="RNA POLYMERASE SIGMA FACTOR"/>
    <property type="match status" value="1"/>
</dbReference>
<evidence type="ECO:0000313" key="8">
    <source>
        <dbReference type="Proteomes" id="UP000670947"/>
    </source>
</evidence>
<evidence type="ECO:0000259" key="5">
    <source>
        <dbReference type="Pfam" id="PF04542"/>
    </source>
</evidence>
<comment type="caution">
    <text evidence="7">The sequence shown here is derived from an EMBL/GenBank/DDBJ whole genome shotgun (WGS) entry which is preliminary data.</text>
</comment>
<comment type="similarity">
    <text evidence="1">Belongs to the sigma-70 factor family. ECF subfamily.</text>
</comment>
<proteinExistence type="inferred from homology"/>
<gene>
    <name evidence="7" type="ORF">I8J29_32830</name>
</gene>
<dbReference type="InterPro" id="IPR013325">
    <property type="entry name" value="RNA_pol_sigma_r2"/>
</dbReference>
<dbReference type="SUPFAM" id="SSF88659">
    <property type="entry name" value="Sigma3 and sigma4 domains of RNA polymerase sigma factors"/>
    <property type="match status" value="1"/>
</dbReference>
<keyword evidence="4" id="KW-0804">Transcription</keyword>
<dbReference type="PANTHER" id="PTHR43133">
    <property type="entry name" value="RNA POLYMERASE ECF-TYPE SIGMA FACTO"/>
    <property type="match status" value="1"/>
</dbReference>
<evidence type="ECO:0000259" key="6">
    <source>
        <dbReference type="Pfam" id="PF08281"/>
    </source>
</evidence>
<dbReference type="InterPro" id="IPR013324">
    <property type="entry name" value="RNA_pol_sigma_r3/r4-like"/>
</dbReference>
<accession>A0ABS3WKV1</accession>
<dbReference type="Gene3D" id="1.10.10.10">
    <property type="entry name" value="Winged helix-like DNA-binding domain superfamily/Winged helix DNA-binding domain"/>
    <property type="match status" value="1"/>
</dbReference>
<sequence length="175" mass="20432">MDDIQIVKQAQRGSREAFIELIRSNESRLYMIAHRILTSRSDVLDAIQETILRAYKEIVNLREPAYFSTWLVRILINECRRVIRHNRKVILVDQLREKSRDAQMLESDLELIDLLNGLDMNDREIVVLFYVEDLSIKDIAGIVELSENGVKSRLHRARMKLAALMKDPASKEELQ</sequence>
<dbReference type="NCBIfam" id="TIGR02937">
    <property type="entry name" value="sigma70-ECF"/>
    <property type="match status" value="1"/>
</dbReference>
<dbReference type="InterPro" id="IPR039425">
    <property type="entry name" value="RNA_pol_sigma-70-like"/>
</dbReference>
<evidence type="ECO:0000256" key="3">
    <source>
        <dbReference type="ARBA" id="ARBA00023082"/>
    </source>
</evidence>